<name>A0A1G6TP85_9ACTN</name>
<dbReference type="AlphaFoldDB" id="A0A1G6TP85"/>
<dbReference type="STRING" id="58114.SAMN05216270_10370"/>
<evidence type="ECO:0000313" key="2">
    <source>
        <dbReference type="EMBL" id="SDD30684.1"/>
    </source>
</evidence>
<reference evidence="3" key="1">
    <citation type="submission" date="2016-10" db="EMBL/GenBank/DDBJ databases">
        <authorList>
            <person name="Varghese N."/>
            <person name="Submissions S."/>
        </authorList>
    </citation>
    <scope>NUCLEOTIDE SEQUENCE [LARGE SCALE GENOMIC DNA]</scope>
    <source>
        <strain evidence="3">CGMCC 4.3516</strain>
    </source>
</reference>
<gene>
    <name evidence="2" type="ORF">SAMN05216270_10370</name>
</gene>
<organism evidence="2 3">
    <name type="scientific">Glycomyces harbinensis</name>
    <dbReference type="NCBI Taxonomy" id="58114"/>
    <lineage>
        <taxon>Bacteria</taxon>
        <taxon>Bacillati</taxon>
        <taxon>Actinomycetota</taxon>
        <taxon>Actinomycetes</taxon>
        <taxon>Glycomycetales</taxon>
        <taxon>Glycomycetaceae</taxon>
        <taxon>Glycomyces</taxon>
    </lineage>
</organism>
<evidence type="ECO:0000313" key="3">
    <source>
        <dbReference type="Proteomes" id="UP000198949"/>
    </source>
</evidence>
<evidence type="ECO:0000256" key="1">
    <source>
        <dbReference type="SAM" id="SignalP"/>
    </source>
</evidence>
<dbReference type="RefSeq" id="WP_091030493.1">
    <property type="nucleotide sequence ID" value="NZ_FNAD01000003.1"/>
</dbReference>
<keyword evidence="1" id="KW-0732">Signal</keyword>
<proteinExistence type="predicted"/>
<dbReference type="Proteomes" id="UP000198949">
    <property type="component" value="Unassembled WGS sequence"/>
</dbReference>
<feature type="signal peptide" evidence="1">
    <location>
        <begin position="1"/>
        <end position="38"/>
    </location>
</feature>
<protein>
    <recommendedName>
        <fullName evidence="4">Secreted protein</fullName>
    </recommendedName>
</protein>
<sequence length="109" mass="11560">MSMNSVLKRNVRRASVTLAGLAMAASLTGLTVAGTASAAPAVAQTETTATASGDYTVARGKLYGTWRSSTRCVEVAQWLRGFPSITDAWCVQGNAMGTVWHVYYEGRLV</sequence>
<dbReference type="EMBL" id="FNAD01000003">
    <property type="protein sequence ID" value="SDD30684.1"/>
    <property type="molecule type" value="Genomic_DNA"/>
</dbReference>
<accession>A0A1G6TP85</accession>
<keyword evidence="3" id="KW-1185">Reference proteome</keyword>
<evidence type="ECO:0008006" key="4">
    <source>
        <dbReference type="Google" id="ProtNLM"/>
    </source>
</evidence>
<feature type="chain" id="PRO_5011620330" description="Secreted protein" evidence="1">
    <location>
        <begin position="39"/>
        <end position="109"/>
    </location>
</feature>